<feature type="transmembrane region" description="Helical" evidence="1">
    <location>
        <begin position="98"/>
        <end position="127"/>
    </location>
</feature>
<evidence type="ECO:0000256" key="1">
    <source>
        <dbReference type="SAM" id="Phobius"/>
    </source>
</evidence>
<reference evidence="2 3" key="1">
    <citation type="journal article" date="2021" name="Elife">
        <title>Chloroplast acquisition without the gene transfer in kleptoplastic sea slugs, Plakobranchus ocellatus.</title>
        <authorList>
            <person name="Maeda T."/>
            <person name="Takahashi S."/>
            <person name="Yoshida T."/>
            <person name="Shimamura S."/>
            <person name="Takaki Y."/>
            <person name="Nagai Y."/>
            <person name="Toyoda A."/>
            <person name="Suzuki Y."/>
            <person name="Arimoto A."/>
            <person name="Ishii H."/>
            <person name="Satoh N."/>
            <person name="Nishiyama T."/>
            <person name="Hasebe M."/>
            <person name="Maruyama T."/>
            <person name="Minagawa J."/>
            <person name="Obokata J."/>
            <person name="Shigenobu S."/>
        </authorList>
    </citation>
    <scope>NUCLEOTIDE SEQUENCE [LARGE SCALE GENOMIC DNA]</scope>
</reference>
<evidence type="ECO:0000313" key="2">
    <source>
        <dbReference type="EMBL" id="GFS21044.1"/>
    </source>
</evidence>
<gene>
    <name evidence="2" type="ORF">ElyMa_005072400</name>
</gene>
<dbReference type="AlphaFoldDB" id="A0AAV4JDZ8"/>
<sequence length="134" mass="14639">MLPSQGIVERAFVVILSQDPTVLRHLLSSECKLRHHLGIKEKSELSHLHDVVILRLAKCISASVIMQTQVHNVIAPVVSAYWRILTYTQGVGTNTVELLLVVVVIGVGVVVVVVVIVVVVVVVVVLYTRLCTSN</sequence>
<keyword evidence="3" id="KW-1185">Reference proteome</keyword>
<dbReference type="Proteomes" id="UP000762676">
    <property type="component" value="Unassembled WGS sequence"/>
</dbReference>
<dbReference type="EMBL" id="BMAT01010144">
    <property type="protein sequence ID" value="GFS21044.1"/>
    <property type="molecule type" value="Genomic_DNA"/>
</dbReference>
<name>A0AAV4JDZ8_9GAST</name>
<comment type="caution">
    <text evidence="2">The sequence shown here is derived from an EMBL/GenBank/DDBJ whole genome shotgun (WGS) entry which is preliminary data.</text>
</comment>
<accession>A0AAV4JDZ8</accession>
<keyword evidence="1" id="KW-1133">Transmembrane helix</keyword>
<proteinExistence type="predicted"/>
<keyword evidence="1" id="KW-0812">Transmembrane</keyword>
<keyword evidence="1" id="KW-0472">Membrane</keyword>
<protein>
    <submittedName>
        <fullName evidence="2">Uncharacterized protein</fullName>
    </submittedName>
</protein>
<evidence type="ECO:0000313" key="3">
    <source>
        <dbReference type="Proteomes" id="UP000762676"/>
    </source>
</evidence>
<organism evidence="2 3">
    <name type="scientific">Elysia marginata</name>
    <dbReference type="NCBI Taxonomy" id="1093978"/>
    <lineage>
        <taxon>Eukaryota</taxon>
        <taxon>Metazoa</taxon>
        <taxon>Spiralia</taxon>
        <taxon>Lophotrochozoa</taxon>
        <taxon>Mollusca</taxon>
        <taxon>Gastropoda</taxon>
        <taxon>Heterobranchia</taxon>
        <taxon>Euthyneura</taxon>
        <taxon>Panpulmonata</taxon>
        <taxon>Sacoglossa</taxon>
        <taxon>Placobranchoidea</taxon>
        <taxon>Plakobranchidae</taxon>
        <taxon>Elysia</taxon>
    </lineage>
</organism>